<keyword evidence="1" id="KW-0175">Coiled coil</keyword>
<protein>
    <submittedName>
        <fullName evidence="2">Uncharacterized protein</fullName>
    </submittedName>
</protein>
<evidence type="ECO:0000256" key="1">
    <source>
        <dbReference type="SAM" id="Coils"/>
    </source>
</evidence>
<reference evidence="2" key="1">
    <citation type="submission" date="2021-01" db="UniProtKB">
        <authorList>
            <consortium name="EnsemblMetazoa"/>
        </authorList>
    </citation>
    <scope>IDENTIFICATION</scope>
</reference>
<accession>A0A7M5X2U8</accession>
<sequence length="243" mass="28864">MTDDGIVAHFKELQQEKKKLQNRLDHFRFRRKDLESKQGSVTDKNRLLQQKHDNMSRTIEIAKRKLQESQLQVEKLQNENDEHQAYIKLVKTSLQKEEDTKDTYLIKLQNQFDELSNDFRGAKKFYEDEELEKEVEHWKNTCQRRKISIETGAELVNQISSQLKEMNLSKTDSDEKPAKSSWKEVNTHQDFLTSLFQEDFSKLESLITQEQNKSQHLGERITVVMEQLKTKQDELKKIHNTNV</sequence>
<dbReference type="AlphaFoldDB" id="A0A7M5X2U8"/>
<dbReference type="Proteomes" id="UP000594262">
    <property type="component" value="Unplaced"/>
</dbReference>
<evidence type="ECO:0000313" key="2">
    <source>
        <dbReference type="EnsemblMetazoa" id="CLYHEMP016989.2"/>
    </source>
</evidence>
<dbReference type="EnsemblMetazoa" id="CLYHEMT016989.2">
    <property type="protein sequence ID" value="CLYHEMP016989.2"/>
    <property type="gene ID" value="CLYHEMG016989"/>
</dbReference>
<dbReference type="GeneID" id="136824281"/>
<organism evidence="2 3">
    <name type="scientific">Clytia hemisphaerica</name>
    <dbReference type="NCBI Taxonomy" id="252671"/>
    <lineage>
        <taxon>Eukaryota</taxon>
        <taxon>Metazoa</taxon>
        <taxon>Cnidaria</taxon>
        <taxon>Hydrozoa</taxon>
        <taxon>Hydroidolina</taxon>
        <taxon>Leptothecata</taxon>
        <taxon>Obeliida</taxon>
        <taxon>Clytiidae</taxon>
        <taxon>Clytia</taxon>
    </lineage>
</organism>
<feature type="coiled-coil region" evidence="1">
    <location>
        <begin position="10"/>
        <end position="86"/>
    </location>
</feature>
<proteinExistence type="predicted"/>
<dbReference type="OrthoDB" id="18798at2759"/>
<keyword evidence="3" id="KW-1185">Reference proteome</keyword>
<dbReference type="RefSeq" id="XP_066936545.1">
    <property type="nucleotide sequence ID" value="XM_067080444.1"/>
</dbReference>
<name>A0A7M5X2U8_9CNID</name>
<evidence type="ECO:0000313" key="3">
    <source>
        <dbReference type="Proteomes" id="UP000594262"/>
    </source>
</evidence>